<dbReference type="OrthoDB" id="8954214at2759"/>
<dbReference type="Pfam" id="PF15449">
    <property type="entry name" value="Retinal"/>
    <property type="match status" value="1"/>
</dbReference>
<dbReference type="AlphaFoldDB" id="Q4SK15"/>
<feature type="region of interest" description="Disordered" evidence="1">
    <location>
        <begin position="198"/>
        <end position="219"/>
    </location>
</feature>
<reference evidence="2" key="1">
    <citation type="journal article" date="2004" name="Nature">
        <title>Genome duplication in the teleost fish Tetraodon nigroviridis reveals the early vertebrate proto-karyotype.</title>
        <authorList>
            <person name="Jaillon O."/>
            <person name="Aury J.-M."/>
            <person name="Brunet F."/>
            <person name="Petit J.-L."/>
            <person name="Stange-Thomann N."/>
            <person name="Mauceli E."/>
            <person name="Bouneau L."/>
            <person name="Fischer C."/>
            <person name="Ozouf-Costaz C."/>
            <person name="Bernot A."/>
            <person name="Nicaud S."/>
            <person name="Jaffe D."/>
            <person name="Fisher S."/>
            <person name="Lutfalla G."/>
            <person name="Dossat C."/>
            <person name="Segurens B."/>
            <person name="Dasilva C."/>
            <person name="Salanoubat M."/>
            <person name="Levy M."/>
            <person name="Boudet N."/>
            <person name="Castellano S."/>
            <person name="Anthouard V."/>
            <person name="Jubin C."/>
            <person name="Castelli V."/>
            <person name="Katinka M."/>
            <person name="Vacherie B."/>
            <person name="Biemont C."/>
            <person name="Skalli Z."/>
            <person name="Cattolico L."/>
            <person name="Poulain J."/>
            <person name="De Berardinis V."/>
            <person name="Cruaud C."/>
            <person name="Duprat S."/>
            <person name="Brottier P."/>
            <person name="Coutanceau J.-P."/>
            <person name="Gouzy J."/>
            <person name="Parra G."/>
            <person name="Lardier G."/>
            <person name="Chapple C."/>
            <person name="McKernan K.J."/>
            <person name="McEwan P."/>
            <person name="Bosak S."/>
            <person name="Kellis M."/>
            <person name="Volff J.-N."/>
            <person name="Guigo R."/>
            <person name="Zody M.C."/>
            <person name="Mesirov J."/>
            <person name="Lindblad-Toh K."/>
            <person name="Birren B."/>
            <person name="Nusbaum C."/>
            <person name="Kahn D."/>
            <person name="Robinson-Rechavi M."/>
            <person name="Laudet V."/>
            <person name="Schachter V."/>
            <person name="Quetier F."/>
            <person name="Saurin W."/>
            <person name="Scarpelli C."/>
            <person name="Wincker P."/>
            <person name="Lander E.S."/>
            <person name="Weissenbach J."/>
            <person name="Roest Crollius H."/>
        </authorList>
    </citation>
    <scope>NUCLEOTIDE SEQUENCE [LARGE SCALE GENOMIC DNA]</scope>
</reference>
<organism evidence="2">
    <name type="scientific">Tetraodon nigroviridis</name>
    <name type="common">Spotted green pufferfish</name>
    <name type="synonym">Chelonodon nigroviridis</name>
    <dbReference type="NCBI Taxonomy" id="99883"/>
    <lineage>
        <taxon>Eukaryota</taxon>
        <taxon>Metazoa</taxon>
        <taxon>Chordata</taxon>
        <taxon>Craniata</taxon>
        <taxon>Vertebrata</taxon>
        <taxon>Euteleostomi</taxon>
        <taxon>Actinopterygii</taxon>
        <taxon>Neopterygii</taxon>
        <taxon>Teleostei</taxon>
        <taxon>Neoteleostei</taxon>
        <taxon>Acanthomorphata</taxon>
        <taxon>Eupercaria</taxon>
        <taxon>Tetraodontiformes</taxon>
        <taxon>Tetradontoidea</taxon>
        <taxon>Tetraodontidae</taxon>
        <taxon>Tetraodon</taxon>
    </lineage>
</organism>
<dbReference type="EMBL" id="CAAE01014571">
    <property type="protein sequence ID" value="CAF99017.1"/>
    <property type="molecule type" value="Genomic_DNA"/>
</dbReference>
<feature type="region of interest" description="Disordered" evidence="1">
    <location>
        <begin position="159"/>
        <end position="184"/>
    </location>
</feature>
<dbReference type="KEGG" id="tng:GSTEN00016947G001"/>
<feature type="compositionally biased region" description="Polar residues" evidence="1">
    <location>
        <begin position="164"/>
        <end position="176"/>
    </location>
</feature>
<dbReference type="PANTHER" id="PTHR22017:SF0">
    <property type="entry name" value="PHOTORECEPTOR CILIUM ACTIN REGULATOR"/>
    <property type="match status" value="1"/>
</dbReference>
<feature type="compositionally biased region" description="Polar residues" evidence="1">
    <location>
        <begin position="205"/>
        <end position="219"/>
    </location>
</feature>
<gene>
    <name evidence="2" type="ORF">GSTENG00016947001</name>
</gene>
<evidence type="ECO:0000256" key="1">
    <source>
        <dbReference type="SAM" id="MobiDB-lite"/>
    </source>
</evidence>
<reference evidence="2" key="2">
    <citation type="submission" date="2004-02" db="EMBL/GenBank/DDBJ databases">
        <authorList>
            <consortium name="Genoscope"/>
            <consortium name="Whitehead Institute Centre for Genome Research"/>
        </authorList>
    </citation>
    <scope>NUCLEOTIDE SEQUENCE</scope>
</reference>
<comment type="caution">
    <text evidence="2">The sequence shown here is derived from an EMBL/GenBank/DDBJ whole genome shotgun (WGS) entry which is preliminary data.</text>
</comment>
<dbReference type="InterPro" id="IPR029352">
    <property type="entry name" value="PCARE"/>
</dbReference>
<evidence type="ECO:0000313" key="2">
    <source>
        <dbReference type="EMBL" id="CAF99017.1"/>
    </source>
</evidence>
<proteinExistence type="predicted"/>
<sequence length="340" mass="36894">MISEESQGRHTGRNSVRKLIDTFSQGIEGQTNPEALGPLKGVRKCGVPILPGLGNVEAVLSTGVTSCRPQTPLSEKTDDLDLDSLPPPPWEVLMDNSYESVQNAPTEDADEAVTKVEKSPQFKRAALAQRLRASVQPVTVLPSKAIVPQPSKAAILAKAENKGQDWQSKAIPSNMQPDPHSGLEKRFSYQLPQRGKLICKPETSHPPSRSKTTPQSTCYKTESPSFVPLLSFQSTISTGLAKTENVVQAKQQRRHSLCPEEQQPAFTLLPGVFIPVRGPAAPGSTAPSSLDLLWGILSLTLLGKPWKVSPKFSRTSTLYQTQPLRSKTTTCTKATRPVCS</sequence>
<accession>Q4SK15</accession>
<protein>
    <submittedName>
        <fullName evidence="2">(spotted green pufferfish) hypothetical protein</fullName>
    </submittedName>
</protein>
<name>Q4SK15_TETNG</name>
<dbReference type="PANTHER" id="PTHR22017">
    <property type="entry name" value="PHOTORECEPTOR CILIUM ACTIN REGULATOR"/>
    <property type="match status" value="1"/>
</dbReference>